<feature type="active site" description="Proton acceptor" evidence="5">
    <location>
        <position position="402"/>
    </location>
</feature>
<accession>A0A0L1KHB7</accession>
<gene>
    <name evidence="5" type="primary">hisD</name>
    <name evidence="7" type="ORF">J121_1871</name>
</gene>
<keyword evidence="5" id="KW-0368">Histidine biosynthesis</keyword>
<evidence type="ECO:0000256" key="4">
    <source>
        <dbReference type="ARBA" id="ARBA00023002"/>
    </source>
</evidence>
<dbReference type="PRINTS" id="PR00083">
    <property type="entry name" value="HOLDHDRGNASE"/>
</dbReference>
<comment type="catalytic activity">
    <reaction evidence="5">
        <text>L-histidinol + 2 NAD(+) + H2O = L-histidine + 2 NADH + 3 H(+)</text>
        <dbReference type="Rhea" id="RHEA:20641"/>
        <dbReference type="ChEBI" id="CHEBI:15377"/>
        <dbReference type="ChEBI" id="CHEBI:15378"/>
        <dbReference type="ChEBI" id="CHEBI:57540"/>
        <dbReference type="ChEBI" id="CHEBI:57595"/>
        <dbReference type="ChEBI" id="CHEBI:57699"/>
        <dbReference type="ChEBI" id="CHEBI:57945"/>
        <dbReference type="EC" id="1.1.1.23"/>
    </reaction>
</comment>
<evidence type="ECO:0000313" key="7">
    <source>
        <dbReference type="EMBL" id="KNH03281.1"/>
    </source>
</evidence>
<protein>
    <recommendedName>
        <fullName evidence="5">Histidinol dehydrogenase</fullName>
        <shortName evidence="5">HDH</shortName>
        <ecNumber evidence="5">1.1.1.23</ecNumber>
    </recommendedName>
</protein>
<proteinExistence type="inferred from homology"/>
<dbReference type="Proteomes" id="UP000037446">
    <property type="component" value="Unassembled WGS sequence"/>
</dbReference>
<feature type="active site" description="Proton acceptor" evidence="5">
    <location>
        <position position="403"/>
    </location>
</feature>
<dbReference type="EC" id="1.1.1.23" evidence="5"/>
<feature type="binding site" evidence="5">
    <location>
        <position position="436"/>
    </location>
    <ligand>
        <name>Zn(2+)</name>
        <dbReference type="ChEBI" id="CHEBI:29105"/>
    </ligand>
</feature>
<evidence type="ECO:0000256" key="6">
    <source>
        <dbReference type="RuleBase" id="RU004175"/>
    </source>
</evidence>
<dbReference type="GO" id="GO:0005829">
    <property type="term" value="C:cytosol"/>
    <property type="evidence" value="ECO:0007669"/>
    <property type="project" value="TreeGrafter"/>
</dbReference>
<keyword evidence="5" id="KW-0520">NAD</keyword>
<keyword evidence="2 5" id="KW-0479">Metal-binding</keyword>
<dbReference type="RefSeq" id="WP_050599355.1">
    <property type="nucleotide sequence ID" value="NZ_JYNE01000015.1"/>
</dbReference>
<dbReference type="UniPathway" id="UPA00031">
    <property type="reaction ID" value="UER00014"/>
</dbReference>
<feature type="binding site" evidence="5">
    <location>
        <position position="436"/>
    </location>
    <ligand>
        <name>substrate</name>
    </ligand>
</feature>
<comment type="function">
    <text evidence="5">Catalyzes the sequential NAD-dependent oxidations of L-histidinol to L-histidinaldehyde and then to L-histidine.</text>
</comment>
<comment type="pathway">
    <text evidence="5">Amino-acid biosynthesis; L-histidine biosynthesis; L-histidine from 5-phospho-alpha-D-ribose 1-diphosphate: step 9/9.</text>
</comment>
<feature type="binding site" evidence="5">
    <location>
        <position position="130"/>
    </location>
    <ligand>
        <name>NAD(+)</name>
        <dbReference type="ChEBI" id="CHEBI:57540"/>
    </ligand>
</feature>
<dbReference type="Gene3D" id="3.40.50.1980">
    <property type="entry name" value="Nitrogenase molybdenum iron protein domain"/>
    <property type="match status" value="3"/>
</dbReference>
<dbReference type="FunFam" id="3.40.50.1980:FF:000001">
    <property type="entry name" value="Histidinol dehydrogenase"/>
    <property type="match status" value="1"/>
</dbReference>
<feature type="binding site" evidence="5">
    <location>
        <position position="262"/>
    </location>
    <ligand>
        <name>substrate</name>
    </ligand>
</feature>
<comment type="caution">
    <text evidence="7">The sequence shown here is derived from an EMBL/GenBank/DDBJ whole genome shotgun (WGS) entry which is preliminary data.</text>
</comment>
<dbReference type="GO" id="GO:0004399">
    <property type="term" value="F:histidinol dehydrogenase activity"/>
    <property type="evidence" value="ECO:0007669"/>
    <property type="project" value="UniProtKB-UniRule"/>
</dbReference>
<comment type="similarity">
    <text evidence="1 5 6">Belongs to the histidinol dehydrogenase family.</text>
</comment>
<dbReference type="GO" id="GO:0008270">
    <property type="term" value="F:zinc ion binding"/>
    <property type="evidence" value="ECO:0007669"/>
    <property type="project" value="UniProtKB-UniRule"/>
</dbReference>
<dbReference type="NCBIfam" id="TIGR00069">
    <property type="entry name" value="hisD"/>
    <property type="match status" value="1"/>
</dbReference>
<dbReference type="STRING" id="1306953.J121_1871"/>
<dbReference type="EMBL" id="JYNE01000015">
    <property type="protein sequence ID" value="KNH03281.1"/>
    <property type="molecule type" value="Genomic_DNA"/>
</dbReference>
<feature type="binding site" evidence="5">
    <location>
        <position position="259"/>
    </location>
    <ligand>
        <name>substrate</name>
    </ligand>
</feature>
<dbReference type="CDD" id="cd06572">
    <property type="entry name" value="Histidinol_dh"/>
    <property type="match status" value="1"/>
</dbReference>
<dbReference type="PATRIC" id="fig|1306953.7.peg.1923"/>
<organism evidence="7 8">
    <name type="scientific">Qipengyuania citrea LAMA 915</name>
    <dbReference type="NCBI Taxonomy" id="1306953"/>
    <lineage>
        <taxon>Bacteria</taxon>
        <taxon>Pseudomonadati</taxon>
        <taxon>Pseudomonadota</taxon>
        <taxon>Alphaproteobacteria</taxon>
        <taxon>Sphingomonadales</taxon>
        <taxon>Erythrobacteraceae</taxon>
        <taxon>Qipengyuania</taxon>
    </lineage>
</organism>
<evidence type="ECO:0000313" key="8">
    <source>
        <dbReference type="Proteomes" id="UP000037446"/>
    </source>
</evidence>
<feature type="binding site" evidence="5">
    <location>
        <position position="259"/>
    </location>
    <ligand>
        <name>Zn(2+)</name>
        <dbReference type="ChEBI" id="CHEBI:29105"/>
    </ligand>
</feature>
<keyword evidence="5" id="KW-0028">Amino-acid biosynthesis</keyword>
<dbReference type="InterPro" id="IPR001692">
    <property type="entry name" value="Histidinol_DH_CS"/>
</dbReference>
<dbReference type="Pfam" id="PF00815">
    <property type="entry name" value="Histidinol_dh"/>
    <property type="match status" value="2"/>
</dbReference>
<dbReference type="Gene3D" id="1.20.5.1300">
    <property type="match status" value="1"/>
</dbReference>
<keyword evidence="3 5" id="KW-0862">Zinc</keyword>
<evidence type="ECO:0000256" key="2">
    <source>
        <dbReference type="ARBA" id="ARBA00022723"/>
    </source>
</evidence>
<feature type="binding site" evidence="5">
    <location>
        <position position="191"/>
    </location>
    <ligand>
        <name>NAD(+)</name>
        <dbReference type="ChEBI" id="CHEBI:57540"/>
    </ligand>
</feature>
<dbReference type="AlphaFoldDB" id="A0A0L1KHB7"/>
<feature type="binding site" evidence="5">
    <location>
        <position position="214"/>
    </location>
    <ligand>
        <name>NAD(+)</name>
        <dbReference type="ChEBI" id="CHEBI:57540"/>
    </ligand>
</feature>
<evidence type="ECO:0000256" key="3">
    <source>
        <dbReference type="ARBA" id="ARBA00022833"/>
    </source>
</evidence>
<sequence length="504" mass="53634">MQFLKTADAGFESAFARIVCDRRESDTQVGRDVASMINEVRERGDAALAEYTARFDSHRLAQDDDWCIPLAACREAYDALDPDLRDALETAASRIRAYHEGQLPENRDYTDDIGMRLGARWNAVEAAGLYVPGGRASYPSSLLMNAIPAKVAGVERLVVTTPTPGGETNALVLAAAHIAGVDEIWRVGGAQAVAALAYGTDRIGKVDVIAGPGNAWVAEAKRQLYGVVGIDMVAGPSEILVIADGNNNPEWIAADLLSQAEHDPTSQSILITDSDALARQVEDAVDLALMKLPTGKTAKASWDAHGLIVVPSEILVIADGNNNPEWIAADLLSQAEHDPTSQSILITDSDALARQVEDAVDLALMKLPTGKTAKASWDAHGLIVVVGSLDEAPALSDRLAAEHVELMVDEPQGLFDRMRHAGSVFLGRHTPEAVGDYIAGPNHVLPTGRRARFASGLSVLDFMKRTSFIDASEAALAAIGPDAVRLAEAEGLPAHALSISTRLK</sequence>
<dbReference type="PANTHER" id="PTHR21256">
    <property type="entry name" value="HISTIDINOL DEHYDROGENASE HDH"/>
    <property type="match status" value="1"/>
</dbReference>
<feature type="binding site" evidence="5">
    <location>
        <position position="403"/>
    </location>
    <ligand>
        <name>substrate</name>
    </ligand>
</feature>
<feature type="binding site" evidence="5">
    <location>
        <position position="495"/>
    </location>
    <ligand>
        <name>substrate</name>
    </ligand>
</feature>
<dbReference type="GO" id="GO:0051287">
    <property type="term" value="F:NAD binding"/>
    <property type="evidence" value="ECO:0007669"/>
    <property type="project" value="InterPro"/>
</dbReference>
<dbReference type="GO" id="GO:0000105">
    <property type="term" value="P:L-histidine biosynthetic process"/>
    <property type="evidence" value="ECO:0007669"/>
    <property type="project" value="UniProtKB-UniRule"/>
</dbReference>
<dbReference type="HAMAP" id="MF_01024">
    <property type="entry name" value="HisD"/>
    <property type="match status" value="1"/>
</dbReference>
<dbReference type="PROSITE" id="PS00611">
    <property type="entry name" value="HISOL_DEHYDROGENASE"/>
    <property type="match status" value="1"/>
</dbReference>
<dbReference type="SUPFAM" id="SSF53720">
    <property type="entry name" value="ALDH-like"/>
    <property type="match status" value="2"/>
</dbReference>
<dbReference type="PANTHER" id="PTHR21256:SF2">
    <property type="entry name" value="HISTIDINE BIOSYNTHESIS TRIFUNCTIONAL PROTEIN"/>
    <property type="match status" value="1"/>
</dbReference>
<dbReference type="InterPro" id="IPR016161">
    <property type="entry name" value="Ald_DH/histidinol_DH"/>
</dbReference>
<evidence type="ECO:0000256" key="1">
    <source>
        <dbReference type="ARBA" id="ARBA00010178"/>
    </source>
</evidence>
<name>A0A0L1KHB7_9SPHN</name>
<keyword evidence="4 5" id="KW-0560">Oxidoreductase</keyword>
<feature type="binding site" evidence="5">
    <location>
        <position position="262"/>
    </location>
    <ligand>
        <name>Zn(2+)</name>
        <dbReference type="ChEBI" id="CHEBI:29105"/>
    </ligand>
</feature>
<feature type="binding site" evidence="5">
    <location>
        <position position="237"/>
    </location>
    <ligand>
        <name>substrate</name>
    </ligand>
</feature>
<evidence type="ECO:0000256" key="5">
    <source>
        <dbReference type="HAMAP-Rule" id="MF_01024"/>
    </source>
</evidence>
<feature type="binding site" evidence="5">
    <location>
        <position position="495"/>
    </location>
    <ligand>
        <name>Zn(2+)</name>
        <dbReference type="ChEBI" id="CHEBI:29105"/>
    </ligand>
</feature>
<feature type="binding site" evidence="5">
    <location>
        <position position="490"/>
    </location>
    <ligand>
        <name>substrate</name>
    </ligand>
</feature>
<dbReference type="InterPro" id="IPR012131">
    <property type="entry name" value="Hstdl_DH"/>
</dbReference>
<dbReference type="FunFam" id="3.40.50.1980:FF:000026">
    <property type="entry name" value="Histidinol dehydrogenase"/>
    <property type="match status" value="1"/>
</dbReference>
<reference evidence="7" key="1">
    <citation type="submission" date="2015-02" db="EMBL/GenBank/DDBJ databases">
        <authorList>
            <person name="Chooi Y.-H."/>
        </authorList>
    </citation>
    <scope>NUCLEOTIDE SEQUENCE [LARGE SCALE GENOMIC DNA]</scope>
    <source>
        <strain evidence="7">LAMA 915</strain>
    </source>
</reference>
<comment type="cofactor">
    <cofactor evidence="5">
        <name>Zn(2+)</name>
        <dbReference type="ChEBI" id="CHEBI:29105"/>
    </cofactor>
    <text evidence="5">Binds 1 zinc ion per subunit.</text>
</comment>